<evidence type="ECO:0000313" key="4">
    <source>
        <dbReference type="Proteomes" id="UP000031982"/>
    </source>
</evidence>
<dbReference type="EMBL" id="JXLP01000014">
    <property type="protein sequence ID" value="KIL77479.1"/>
    <property type="molecule type" value="Genomic_DNA"/>
</dbReference>
<dbReference type="PANTHER" id="PTHR43434:SF1">
    <property type="entry name" value="PHOSPHOGLYCOLATE PHOSPHATASE"/>
    <property type="match status" value="1"/>
</dbReference>
<dbReference type="Pfam" id="PF00702">
    <property type="entry name" value="Hydrolase"/>
    <property type="match status" value="1"/>
</dbReference>
<dbReference type="InterPro" id="IPR036412">
    <property type="entry name" value="HAD-like_sf"/>
</dbReference>
<keyword evidence="4" id="KW-1185">Reference proteome</keyword>
<keyword evidence="2" id="KW-0460">Magnesium</keyword>
<dbReference type="SFLD" id="SFLDG01129">
    <property type="entry name" value="C1.5:_HAD__Beta-PGM__Phosphata"/>
    <property type="match status" value="1"/>
</dbReference>
<keyword evidence="1 3" id="KW-0378">Hydrolase</keyword>
<dbReference type="InterPro" id="IPR023198">
    <property type="entry name" value="PGP-like_dom2"/>
</dbReference>
<proteinExistence type="predicted"/>
<dbReference type="SUPFAM" id="SSF56784">
    <property type="entry name" value="HAD-like"/>
    <property type="match status" value="1"/>
</dbReference>
<dbReference type="Gene3D" id="3.40.50.1000">
    <property type="entry name" value="HAD superfamily/HAD-like"/>
    <property type="match status" value="1"/>
</dbReference>
<dbReference type="SFLD" id="SFLDS00003">
    <property type="entry name" value="Haloacid_Dehalogenase"/>
    <property type="match status" value="1"/>
</dbReference>
<organism evidence="3 4">
    <name type="scientific">Bacillus badius</name>
    <dbReference type="NCBI Taxonomy" id="1455"/>
    <lineage>
        <taxon>Bacteria</taxon>
        <taxon>Bacillati</taxon>
        <taxon>Bacillota</taxon>
        <taxon>Bacilli</taxon>
        <taxon>Bacillales</taxon>
        <taxon>Bacillaceae</taxon>
        <taxon>Pseudobacillus</taxon>
    </lineage>
</organism>
<evidence type="ECO:0000256" key="2">
    <source>
        <dbReference type="ARBA" id="ARBA00022842"/>
    </source>
</evidence>
<protein>
    <submittedName>
        <fullName evidence="3">Hydrolase</fullName>
    </submittedName>
</protein>
<evidence type="ECO:0000313" key="3">
    <source>
        <dbReference type="EMBL" id="KIL77479.1"/>
    </source>
</evidence>
<dbReference type="InterPro" id="IPR050155">
    <property type="entry name" value="HAD-like_hydrolase_sf"/>
</dbReference>
<dbReference type="InterPro" id="IPR023214">
    <property type="entry name" value="HAD_sf"/>
</dbReference>
<gene>
    <name evidence="3" type="ORF">SD77_1465</name>
</gene>
<sequence>MARAIIFDMDGTLFQTDKILEHSLEATFGELRSKGLWTGKAPIETYRDKMGASLPEVWQALLPHHADSVRAQANDVFHERLIESILAGEGALYPHVKETFEQISQQFALYIASNGQTEYLAAIVRYYGLDRWIQRTYSIQEINSGNKSALVGKIKQNHGITEGMVVGDRLSDIQAAKDNGFISIGCRFDFAQEQELAQADLIIEDLSELVSYLRSCSSLSI</sequence>
<comment type="caution">
    <text evidence="3">The sequence shown here is derived from an EMBL/GenBank/DDBJ whole genome shotgun (WGS) entry which is preliminary data.</text>
</comment>
<evidence type="ECO:0000256" key="1">
    <source>
        <dbReference type="ARBA" id="ARBA00022801"/>
    </source>
</evidence>
<accession>A0ABR5ARU3</accession>
<dbReference type="GO" id="GO:0016787">
    <property type="term" value="F:hydrolase activity"/>
    <property type="evidence" value="ECO:0007669"/>
    <property type="project" value="UniProtKB-KW"/>
</dbReference>
<dbReference type="PANTHER" id="PTHR43434">
    <property type="entry name" value="PHOSPHOGLYCOLATE PHOSPHATASE"/>
    <property type="match status" value="1"/>
</dbReference>
<dbReference type="Gene3D" id="1.10.150.240">
    <property type="entry name" value="Putative phosphatase, domain 2"/>
    <property type="match status" value="1"/>
</dbReference>
<reference evidence="3 4" key="1">
    <citation type="submission" date="2015-01" db="EMBL/GenBank/DDBJ databases">
        <title>Genome Assembly of Bacillus badius MTCC 1458.</title>
        <authorList>
            <person name="Verma A."/>
            <person name="Khatri I."/>
            <person name="Mual P."/>
            <person name="Subramanian S."/>
            <person name="Krishnamurthi S."/>
        </authorList>
    </citation>
    <scope>NUCLEOTIDE SEQUENCE [LARGE SCALE GENOMIC DNA]</scope>
    <source>
        <strain evidence="3 4">MTCC 1458</strain>
    </source>
</reference>
<name>A0ABR5ARU3_BACBA</name>
<dbReference type="Proteomes" id="UP000031982">
    <property type="component" value="Unassembled WGS sequence"/>
</dbReference>